<accession>A0A518II80</accession>
<dbReference type="KEGG" id="gfm:Enr17x_48490"/>
<dbReference type="EMBL" id="CP037452">
    <property type="protein sequence ID" value="QDV52781.1"/>
    <property type="molecule type" value="Genomic_DNA"/>
</dbReference>
<evidence type="ECO:0000313" key="2">
    <source>
        <dbReference type="Proteomes" id="UP000318313"/>
    </source>
</evidence>
<dbReference type="RefSeq" id="WP_145312060.1">
    <property type="nucleotide sequence ID" value="NZ_CP037452.1"/>
</dbReference>
<evidence type="ECO:0000313" key="1">
    <source>
        <dbReference type="EMBL" id="QDV52781.1"/>
    </source>
</evidence>
<keyword evidence="2" id="KW-1185">Reference proteome</keyword>
<reference evidence="1 2" key="1">
    <citation type="submission" date="2019-03" db="EMBL/GenBank/DDBJ databases">
        <title>Deep-cultivation of Planctomycetes and their phenomic and genomic characterization uncovers novel biology.</title>
        <authorList>
            <person name="Wiegand S."/>
            <person name="Jogler M."/>
            <person name="Boedeker C."/>
            <person name="Pinto D."/>
            <person name="Vollmers J."/>
            <person name="Rivas-Marin E."/>
            <person name="Kohn T."/>
            <person name="Peeters S.H."/>
            <person name="Heuer A."/>
            <person name="Rast P."/>
            <person name="Oberbeckmann S."/>
            <person name="Bunk B."/>
            <person name="Jeske O."/>
            <person name="Meyerdierks A."/>
            <person name="Storesund J.E."/>
            <person name="Kallscheuer N."/>
            <person name="Luecker S."/>
            <person name="Lage O.M."/>
            <person name="Pohl T."/>
            <person name="Merkel B.J."/>
            <person name="Hornburger P."/>
            <person name="Mueller R.-W."/>
            <person name="Bruemmer F."/>
            <person name="Labrenz M."/>
            <person name="Spormann A.M."/>
            <person name="Op den Camp H."/>
            <person name="Overmann J."/>
            <person name="Amann R."/>
            <person name="Jetten M.S.M."/>
            <person name="Mascher T."/>
            <person name="Medema M.H."/>
            <person name="Devos D.P."/>
            <person name="Kaster A.-K."/>
            <person name="Ovreas L."/>
            <person name="Rohde M."/>
            <person name="Galperin M.Y."/>
            <person name="Jogler C."/>
        </authorList>
    </citation>
    <scope>NUCLEOTIDE SEQUENCE [LARGE SCALE GENOMIC DNA]</scope>
    <source>
        <strain evidence="1 2">Enr17</strain>
    </source>
</reference>
<dbReference type="AlphaFoldDB" id="A0A518II80"/>
<sequence>MNDSLWSGLLDDFKTLRDLQKGNDLRSVLIEFASPELIAIGETNIPSEHYPEKWAKTWFKSLIEQRTVTDPRPESQRIYKQLVFLYRDRHQIFQDEENNPLLPERMQTIKKRLVDSIEMAGRELLNHSGADTLPDEIAGINNNISAWLLFLHYIGKPDRKTWKRVSRLAFMAQVFINSTPPEERERRRNEELETLLMEPMTESKLANAFEISVGEMREKLSNMEGTKRDGKRWQIPAKEYPFNESVTHQETEEFDFGPPNMDTFDIVGQFTFGPLPENSYSEIKDITAASIEAIRRIKDGLLSPDQEEKSSKTDQELKLLSNANEWANLCLECISWISTKLEWLSEQFSDIDKVYLGVEHPARVPKGVTIPAAKFLRVFFHTDMDSYDRLFELSYKYGRVSKIEETLQVANANGSPSIEFRGHLYITAIELVNSLNGLILNRLNDIRLNAKKWIVADKQNEITEDWLRQDIESILTVYESVKDIDHRLIKLVKSRLTIEQAGCKRWIYARYGFPESPEKTHQQPQFIMPSEIEEEQPEKQTQKYEFSIDDLCDQFEYSRDGLNPYILKAGELVAERGKPSLSYSLKGAIKIAQAIIDKQGNSKTATQKALVFIENHSQERN</sequence>
<protein>
    <submittedName>
        <fullName evidence="1">Uncharacterized protein</fullName>
    </submittedName>
</protein>
<name>A0A518II80_9PLAN</name>
<dbReference type="OrthoDB" id="9940848at2"/>
<dbReference type="Proteomes" id="UP000318313">
    <property type="component" value="Chromosome"/>
</dbReference>
<proteinExistence type="predicted"/>
<organism evidence="1 2">
    <name type="scientific">Gimesia fumaroli</name>
    <dbReference type="NCBI Taxonomy" id="2527976"/>
    <lineage>
        <taxon>Bacteria</taxon>
        <taxon>Pseudomonadati</taxon>
        <taxon>Planctomycetota</taxon>
        <taxon>Planctomycetia</taxon>
        <taxon>Planctomycetales</taxon>
        <taxon>Planctomycetaceae</taxon>
        <taxon>Gimesia</taxon>
    </lineage>
</organism>
<gene>
    <name evidence="1" type="ORF">Enr17x_48490</name>
</gene>